<dbReference type="HOGENOM" id="CLU_045011_19_4_11"/>
<dbReference type="SFLD" id="SFLDG01129">
    <property type="entry name" value="C1.5:_HAD__Beta-PGM__Phosphata"/>
    <property type="match status" value="1"/>
</dbReference>
<dbReference type="InterPro" id="IPR041492">
    <property type="entry name" value="HAD_2"/>
</dbReference>
<dbReference type="EMBL" id="CP002045">
    <property type="protein sequence ID" value="ADH92448.1"/>
    <property type="molecule type" value="Genomic_DNA"/>
</dbReference>
<dbReference type="SUPFAM" id="SSF56784">
    <property type="entry name" value="HAD-like"/>
    <property type="match status" value="1"/>
</dbReference>
<keyword evidence="2" id="KW-1185">Reference proteome</keyword>
<dbReference type="RefSeq" id="WP_013169946.1">
    <property type="nucleotide sequence ID" value="NC_014218.1"/>
</dbReference>
<dbReference type="STRING" id="644284.Arch_0715"/>
<dbReference type="PANTHER" id="PTHR43434">
    <property type="entry name" value="PHOSPHOGLYCOLATE PHOSPHATASE"/>
    <property type="match status" value="1"/>
</dbReference>
<dbReference type="InterPro" id="IPR023198">
    <property type="entry name" value="PGP-like_dom2"/>
</dbReference>
<dbReference type="AlphaFoldDB" id="D7BNE9"/>
<dbReference type="OrthoDB" id="9776368at2"/>
<evidence type="ECO:0000313" key="1">
    <source>
        <dbReference type="EMBL" id="ADH92448.1"/>
    </source>
</evidence>
<dbReference type="GO" id="GO:0005829">
    <property type="term" value="C:cytosol"/>
    <property type="evidence" value="ECO:0007669"/>
    <property type="project" value="TreeGrafter"/>
</dbReference>
<protein>
    <submittedName>
        <fullName evidence="1">Haloacid dehalogenase domain protein hydrolase</fullName>
    </submittedName>
</protein>
<dbReference type="PANTHER" id="PTHR43434:SF20">
    <property type="entry name" value="5'-NUCLEOTIDASE"/>
    <property type="match status" value="1"/>
</dbReference>
<dbReference type="eggNOG" id="COG0546">
    <property type="taxonomic scope" value="Bacteria"/>
</dbReference>
<dbReference type="InterPro" id="IPR023214">
    <property type="entry name" value="HAD_sf"/>
</dbReference>
<dbReference type="Gene3D" id="3.40.50.1000">
    <property type="entry name" value="HAD superfamily/HAD-like"/>
    <property type="match status" value="1"/>
</dbReference>
<proteinExistence type="predicted"/>
<dbReference type="Pfam" id="PF13419">
    <property type="entry name" value="HAD_2"/>
    <property type="match status" value="1"/>
</dbReference>
<name>D7BNE9_ARCHD</name>
<dbReference type="InterPro" id="IPR036412">
    <property type="entry name" value="HAD-like_sf"/>
</dbReference>
<sequence>MVSSLRAVLFDVDGTLTDSGPLIRRTMATLMKTKLGLDQPEVAYTKYVGPPLEDTFAELGVPEEEIAQYIGEYRAFYDQFLDQTPLFPGVREMLASVREAGFTIATATSKSEIVAKAVCDVTGLTPYIDVICGADAALGRSHKHHVIDHALTQLEERGVLDPCDRRPVQPLGTNWQDYPVRSDVVMVGDRNFDTFGAAVHGIATILVDWGEGDATEKAQAWRHVHTMDELVTLLRSY</sequence>
<keyword evidence="1" id="KW-0378">Hydrolase</keyword>
<dbReference type="KEGG" id="ahe:Arch_0715"/>
<dbReference type="Proteomes" id="UP000000376">
    <property type="component" value="Chromosome"/>
</dbReference>
<gene>
    <name evidence="1" type="ordered locus">Arch_0715</name>
</gene>
<evidence type="ECO:0000313" key="2">
    <source>
        <dbReference type="Proteomes" id="UP000000376"/>
    </source>
</evidence>
<dbReference type="GO" id="GO:0004713">
    <property type="term" value="F:protein tyrosine kinase activity"/>
    <property type="evidence" value="ECO:0007669"/>
    <property type="project" value="TreeGrafter"/>
</dbReference>
<dbReference type="SFLD" id="SFLDS00003">
    <property type="entry name" value="Haloacid_Dehalogenase"/>
    <property type="match status" value="1"/>
</dbReference>
<accession>D7BNE9</accession>
<dbReference type="InterPro" id="IPR050155">
    <property type="entry name" value="HAD-like_hydrolase_sf"/>
</dbReference>
<dbReference type="GO" id="GO:0016787">
    <property type="term" value="F:hydrolase activity"/>
    <property type="evidence" value="ECO:0007669"/>
    <property type="project" value="UniProtKB-KW"/>
</dbReference>
<organism evidence="1 2">
    <name type="scientific">Arcanobacterium haemolyticum (strain ATCC 9345 / DSM 20595 / CCM 5947 / CCUG 17215 / LMG 16163 / NBRC 15585 / NCTC 8452 / 11018)</name>
    <dbReference type="NCBI Taxonomy" id="644284"/>
    <lineage>
        <taxon>Bacteria</taxon>
        <taxon>Bacillati</taxon>
        <taxon>Actinomycetota</taxon>
        <taxon>Actinomycetes</taxon>
        <taxon>Actinomycetales</taxon>
        <taxon>Actinomycetaceae</taxon>
        <taxon>Arcanobacterium</taxon>
    </lineage>
</organism>
<reference evidence="1 2" key="1">
    <citation type="journal article" date="2010" name="Stand. Genomic Sci.">
        <title>Complete genome sequence of Arcanobacterium haemolyticum type strain (11018).</title>
        <authorList>
            <person name="Yasawong M."/>
            <person name="Teshima H."/>
            <person name="Lapidus A."/>
            <person name="Nolan M."/>
            <person name="Lucas S."/>
            <person name="Glavina Del Rio T."/>
            <person name="Tice H."/>
            <person name="Cheng J."/>
            <person name="Bruce D."/>
            <person name="Detter C."/>
            <person name="Tapia R."/>
            <person name="Han C."/>
            <person name="Goodwin L."/>
            <person name="Pitluck S."/>
            <person name="Liolios K."/>
            <person name="Ivanova N."/>
            <person name="Mavromatis K."/>
            <person name="Mikhailova N."/>
            <person name="Pati A."/>
            <person name="Chen A."/>
            <person name="Palaniappan K."/>
            <person name="Land M."/>
            <person name="Hauser L."/>
            <person name="Chang Y."/>
            <person name="Jeffries C."/>
            <person name="Rohde M."/>
            <person name="Sikorski J."/>
            <person name="Pukall R."/>
            <person name="Goker M."/>
            <person name="Woyke T."/>
            <person name="Bristow J."/>
            <person name="Eisen J."/>
            <person name="Markowitz V."/>
            <person name="Hugenholtz P."/>
            <person name="Kyrpides N."/>
            <person name="Klenk H."/>
        </authorList>
    </citation>
    <scope>NUCLEOTIDE SEQUENCE [LARGE SCALE GENOMIC DNA]</scope>
    <source>
        <strain evidence="2">ATCC 9345 / DSM 20595 / CCUG 17215 / LMG 16163 / NBRC 15585 / NCTC 8452 / 11018</strain>
    </source>
</reference>
<dbReference type="Pfam" id="PF13242">
    <property type="entry name" value="Hydrolase_like"/>
    <property type="match status" value="1"/>
</dbReference>
<dbReference type="Gene3D" id="1.10.150.240">
    <property type="entry name" value="Putative phosphatase, domain 2"/>
    <property type="match status" value="1"/>
</dbReference>